<dbReference type="GO" id="GO:0008610">
    <property type="term" value="P:lipid biosynthetic process"/>
    <property type="evidence" value="ECO:0007669"/>
    <property type="project" value="TreeGrafter"/>
</dbReference>
<evidence type="ECO:0000259" key="2">
    <source>
        <dbReference type="Pfam" id="PF00975"/>
    </source>
</evidence>
<dbReference type="PANTHER" id="PTHR11487">
    <property type="entry name" value="THIOESTERASE"/>
    <property type="match status" value="1"/>
</dbReference>
<dbReference type="InterPro" id="IPR012223">
    <property type="entry name" value="TEII"/>
</dbReference>
<evidence type="ECO:0000313" key="3">
    <source>
        <dbReference type="EMBL" id="KMS72387.1"/>
    </source>
</evidence>
<accession>A0A0J7ZA79</accession>
<dbReference type="InterPro" id="IPR001031">
    <property type="entry name" value="Thioesterase"/>
</dbReference>
<dbReference type="PANTHER" id="PTHR11487:SF0">
    <property type="entry name" value="S-ACYL FATTY ACID SYNTHASE THIOESTERASE, MEDIUM CHAIN"/>
    <property type="match status" value="1"/>
</dbReference>
<organism evidence="3 4">
    <name type="scientific">Streptomyces viridochromogenes</name>
    <dbReference type="NCBI Taxonomy" id="1938"/>
    <lineage>
        <taxon>Bacteria</taxon>
        <taxon>Bacillati</taxon>
        <taxon>Actinomycetota</taxon>
        <taxon>Actinomycetes</taxon>
        <taxon>Kitasatosporales</taxon>
        <taxon>Streptomycetaceae</taxon>
        <taxon>Streptomyces</taxon>
    </lineage>
</organism>
<dbReference type="Pfam" id="PF00975">
    <property type="entry name" value="Thioesterase"/>
    <property type="match status" value="1"/>
</dbReference>
<dbReference type="EMBL" id="LFNT01000028">
    <property type="protein sequence ID" value="KMS72387.1"/>
    <property type="molecule type" value="Genomic_DNA"/>
</dbReference>
<dbReference type="Gene3D" id="3.40.50.1820">
    <property type="entry name" value="alpha/beta hydrolase"/>
    <property type="match status" value="1"/>
</dbReference>
<dbReference type="Proteomes" id="UP000037432">
    <property type="component" value="Unassembled WGS sequence"/>
</dbReference>
<name>A0A0J7ZA79_STRVR</name>
<dbReference type="InterPro" id="IPR029058">
    <property type="entry name" value="AB_hydrolase_fold"/>
</dbReference>
<dbReference type="AlphaFoldDB" id="A0A0J7ZA79"/>
<dbReference type="SUPFAM" id="SSF53474">
    <property type="entry name" value="alpha/beta-Hydrolases"/>
    <property type="match status" value="1"/>
</dbReference>
<proteinExistence type="inferred from homology"/>
<gene>
    <name evidence="3" type="ORF">ACM01_23880</name>
</gene>
<comment type="caution">
    <text evidence="3">The sequence shown here is derived from an EMBL/GenBank/DDBJ whole genome shotgun (WGS) entry which is preliminary data.</text>
</comment>
<reference evidence="3 4" key="1">
    <citation type="submission" date="2015-06" db="EMBL/GenBank/DDBJ databases">
        <authorList>
            <person name="Ju K.-S."/>
            <person name="Doroghazi J.R."/>
            <person name="Metcalf W.W."/>
        </authorList>
    </citation>
    <scope>NUCLEOTIDE SEQUENCE [LARGE SCALE GENOMIC DNA]</scope>
    <source>
        <strain evidence="3 4">NRRL 3414</strain>
    </source>
</reference>
<dbReference type="PATRIC" id="fig|1938.3.peg.4609"/>
<evidence type="ECO:0000313" key="4">
    <source>
        <dbReference type="Proteomes" id="UP000037432"/>
    </source>
</evidence>
<sequence length="260" mass="28339">MLTRPGPASWFTAPDPSLDAEAVLFVFPHAGGTAPLYRTWAQTLPSTVDVRVLRLPGRQERLSEPPFTRLAPLLDELQEALEAELDGRPYLLFGHSFGGLLAYRLTVAVQESGGEVPQLLAVSGWAPELSSSRELDHVHGMTDEQLLSRVAELGLMPDGIPANRELLATVMPSLRGDFRVAADYRDDKTAVSCPVAAYSGTSDPLLVPDGPDAMAVWADRSEAFLGSTEFPGGHFYLFEHATAIHSSLDRHLRRRLAATR</sequence>
<evidence type="ECO:0000256" key="1">
    <source>
        <dbReference type="ARBA" id="ARBA00007169"/>
    </source>
</evidence>
<feature type="domain" description="Thioesterase" evidence="2">
    <location>
        <begin position="24"/>
        <end position="249"/>
    </location>
</feature>
<comment type="similarity">
    <text evidence="1">Belongs to the thioesterase family.</text>
</comment>
<protein>
    <recommendedName>
        <fullName evidence="2">Thioesterase domain-containing protein</fullName>
    </recommendedName>
</protein>